<name>B7PB87_IXOSC</name>
<reference evidence="12 14" key="1">
    <citation type="submission" date="2008-03" db="EMBL/GenBank/DDBJ databases">
        <title>Annotation of Ixodes scapularis.</title>
        <authorList>
            <consortium name="Ixodes scapularis Genome Project Consortium"/>
            <person name="Caler E."/>
            <person name="Hannick L.I."/>
            <person name="Bidwell S."/>
            <person name="Joardar V."/>
            <person name="Thiagarajan M."/>
            <person name="Amedeo P."/>
            <person name="Galinsky K.J."/>
            <person name="Schobel S."/>
            <person name="Inman J."/>
            <person name="Hostetler J."/>
            <person name="Miller J."/>
            <person name="Hammond M."/>
            <person name="Megy K."/>
            <person name="Lawson D."/>
            <person name="Kodira C."/>
            <person name="Sutton G."/>
            <person name="Meyer J."/>
            <person name="Hill C.A."/>
            <person name="Birren B."/>
            <person name="Nene V."/>
            <person name="Collins F."/>
            <person name="Alarcon-Chaidez F."/>
            <person name="Wikel S."/>
            <person name="Strausberg R."/>
        </authorList>
    </citation>
    <scope>NUCLEOTIDE SEQUENCE [LARGE SCALE GENOMIC DNA]</scope>
    <source>
        <strain evidence="14">Wikel</strain>
        <strain evidence="12">Wikel colony</strain>
    </source>
</reference>
<dbReference type="PROSITE" id="PS01359">
    <property type="entry name" value="ZF_PHD_1"/>
    <property type="match status" value="1"/>
</dbReference>
<evidence type="ECO:0000256" key="7">
    <source>
        <dbReference type="ARBA" id="ARBA00022786"/>
    </source>
</evidence>
<evidence type="ECO:0000256" key="10">
    <source>
        <dbReference type="PROSITE-ProRule" id="PRU00146"/>
    </source>
</evidence>
<evidence type="ECO:0000313" key="13">
    <source>
        <dbReference type="EnsemblMetazoa" id="ISCW002169-PA"/>
    </source>
</evidence>
<dbReference type="VEuPathDB" id="VectorBase:ISCW002169"/>
<dbReference type="PROSITE" id="PS50016">
    <property type="entry name" value="ZF_PHD_2"/>
    <property type="match status" value="1"/>
</dbReference>
<protein>
    <recommendedName>
        <fullName evidence="3">RING-type E3 ubiquitin transferase</fullName>
        <ecNumber evidence="3">2.3.2.27</ecNumber>
    </recommendedName>
</protein>
<sequence length="241" mass="26258">MPFDKGNNKCLYTFCRDTGNKCRASRTPLNNCRLKFCDELFAIEGHPTVTSEECDKLPESPVKRRLQPDCTHCGDRPERKCRHCACCRCGGKEDPSRQLLCDECDRAFHLGCLDPPLEELPQEDTWFCPKCKTDTSRWCSRGGAEGLKAQGQAAICGPQGGQGLGTGHGLCGAHQRMHPCAPQPLRAPAQHPRGLLLEVSESGCHRPPVGGIHGRESDGAYSIVLSGGYEDDAVSARLNPA</sequence>
<evidence type="ECO:0000256" key="2">
    <source>
        <dbReference type="ARBA" id="ARBA00004906"/>
    </source>
</evidence>
<keyword evidence="12" id="KW-0436">Ligase</keyword>
<dbReference type="GO" id="GO:0016567">
    <property type="term" value="P:protein ubiquitination"/>
    <property type="evidence" value="ECO:0007669"/>
    <property type="project" value="UniProtKB-UniPathway"/>
</dbReference>
<evidence type="ECO:0000256" key="1">
    <source>
        <dbReference type="ARBA" id="ARBA00000900"/>
    </source>
</evidence>
<dbReference type="EnsemblMetazoa" id="ISCW002169-RA">
    <property type="protein sequence ID" value="ISCW002169-PA"/>
    <property type="gene ID" value="ISCW002169"/>
</dbReference>
<dbReference type="InterPro" id="IPR015947">
    <property type="entry name" value="PUA-like_sf"/>
</dbReference>
<dbReference type="InterPro" id="IPR003105">
    <property type="entry name" value="SRA_YDG"/>
</dbReference>
<keyword evidence="7" id="KW-0833">Ubl conjugation pathway</keyword>
<dbReference type="InterPro" id="IPR001965">
    <property type="entry name" value="Znf_PHD"/>
</dbReference>
<evidence type="ECO:0000259" key="11">
    <source>
        <dbReference type="PROSITE" id="PS50016"/>
    </source>
</evidence>
<evidence type="ECO:0000313" key="12">
    <source>
        <dbReference type="EMBL" id="EEC03859.1"/>
    </source>
</evidence>
<keyword evidence="15" id="KW-1267">Proteomics identification</keyword>
<keyword evidence="6 10" id="KW-0863">Zinc-finger</keyword>
<dbReference type="InterPro" id="IPR036987">
    <property type="entry name" value="SRA-YDG_sf"/>
</dbReference>
<dbReference type="InterPro" id="IPR045134">
    <property type="entry name" value="UHRF1/2-like"/>
</dbReference>
<dbReference type="Gene3D" id="2.30.30.1150">
    <property type="match status" value="1"/>
</dbReference>
<reference evidence="13" key="2">
    <citation type="submission" date="2020-05" db="UniProtKB">
        <authorList>
            <consortium name="EnsemblMetazoa"/>
        </authorList>
    </citation>
    <scope>IDENTIFICATION</scope>
    <source>
        <strain evidence="13">wikel</strain>
    </source>
</reference>
<dbReference type="EMBL" id="DS674811">
    <property type="protein sequence ID" value="EEC03859.1"/>
    <property type="molecule type" value="Genomic_DNA"/>
</dbReference>
<keyword evidence="5" id="KW-0479">Metal-binding</keyword>
<dbReference type="GO" id="GO:0061630">
    <property type="term" value="F:ubiquitin protein ligase activity"/>
    <property type="evidence" value="ECO:0007669"/>
    <property type="project" value="UniProtKB-EC"/>
</dbReference>
<dbReference type="STRING" id="6945.B7PB87"/>
<keyword evidence="4" id="KW-0808">Transferase</keyword>
<dbReference type="GO" id="GO:0008270">
    <property type="term" value="F:zinc ion binding"/>
    <property type="evidence" value="ECO:0007669"/>
    <property type="project" value="UniProtKB-KW"/>
</dbReference>
<dbReference type="AlphaFoldDB" id="B7PB87"/>
<accession>B7PB87</accession>
<dbReference type="VEuPathDB" id="VectorBase:ISCI002169"/>
<dbReference type="Proteomes" id="UP000001555">
    <property type="component" value="Unassembled WGS sequence"/>
</dbReference>
<evidence type="ECO:0000313" key="14">
    <source>
        <dbReference type="Proteomes" id="UP000001555"/>
    </source>
</evidence>
<feature type="domain" description="PHD-type" evidence="11">
    <location>
        <begin position="81"/>
        <end position="134"/>
    </location>
</feature>
<evidence type="ECO:0000256" key="3">
    <source>
        <dbReference type="ARBA" id="ARBA00012483"/>
    </source>
</evidence>
<dbReference type="VEuPathDB" id="VectorBase:ISCP_002591"/>
<dbReference type="GO" id="GO:0016874">
    <property type="term" value="F:ligase activity"/>
    <property type="evidence" value="ECO:0007669"/>
    <property type="project" value="UniProtKB-KW"/>
</dbReference>
<dbReference type="EC" id="2.3.2.27" evidence="3"/>
<dbReference type="OrthoDB" id="2270193at2759"/>
<evidence type="ECO:0000256" key="6">
    <source>
        <dbReference type="ARBA" id="ARBA00022771"/>
    </source>
</evidence>
<organism>
    <name type="scientific">Ixodes scapularis</name>
    <name type="common">Black-legged tick</name>
    <name type="synonym">Deer tick</name>
    <dbReference type="NCBI Taxonomy" id="6945"/>
    <lineage>
        <taxon>Eukaryota</taxon>
        <taxon>Metazoa</taxon>
        <taxon>Ecdysozoa</taxon>
        <taxon>Arthropoda</taxon>
        <taxon>Chelicerata</taxon>
        <taxon>Arachnida</taxon>
        <taxon>Acari</taxon>
        <taxon>Parasitiformes</taxon>
        <taxon>Ixodida</taxon>
        <taxon>Ixodoidea</taxon>
        <taxon>Ixodidae</taxon>
        <taxon>Ixodinae</taxon>
        <taxon>Ixodes</taxon>
    </lineage>
</organism>
<evidence type="ECO:0007829" key="15">
    <source>
        <dbReference type="PeptideAtlas" id="B7PB87"/>
    </source>
</evidence>
<dbReference type="SMART" id="SM00249">
    <property type="entry name" value="PHD"/>
    <property type="match status" value="1"/>
</dbReference>
<dbReference type="Gene3D" id="2.30.280.10">
    <property type="entry name" value="SRA-YDG"/>
    <property type="match status" value="1"/>
</dbReference>
<evidence type="ECO:0000256" key="4">
    <source>
        <dbReference type="ARBA" id="ARBA00022679"/>
    </source>
</evidence>
<keyword evidence="8" id="KW-0862">Zinc</keyword>
<proteinExistence type="evidence at protein level"/>
<evidence type="ECO:0000256" key="5">
    <source>
        <dbReference type="ARBA" id="ARBA00022723"/>
    </source>
</evidence>
<dbReference type="InterPro" id="IPR019787">
    <property type="entry name" value="Znf_PHD-finger"/>
</dbReference>
<keyword evidence="9" id="KW-0539">Nucleus</keyword>
<dbReference type="InParanoid" id="B7PB87"/>
<dbReference type="Pfam" id="PF02182">
    <property type="entry name" value="SAD_SRA"/>
    <property type="match status" value="1"/>
</dbReference>
<dbReference type="CDD" id="cd15525">
    <property type="entry name" value="PHD_UHRF1_2"/>
    <property type="match status" value="1"/>
</dbReference>
<dbReference type="EMBL" id="ABJB010546660">
    <property type="status" value="NOT_ANNOTATED_CDS"/>
    <property type="molecule type" value="Genomic_DNA"/>
</dbReference>
<comment type="pathway">
    <text evidence="2">Protein modification; protein ubiquitination.</text>
</comment>
<evidence type="ECO:0000256" key="9">
    <source>
        <dbReference type="ARBA" id="ARBA00023242"/>
    </source>
</evidence>
<dbReference type="SUPFAM" id="SSF57903">
    <property type="entry name" value="FYVE/PHD zinc finger"/>
    <property type="match status" value="1"/>
</dbReference>
<comment type="catalytic activity">
    <reaction evidence="1">
        <text>S-ubiquitinyl-[E2 ubiquitin-conjugating enzyme]-L-cysteine + [acceptor protein]-L-lysine = [E2 ubiquitin-conjugating enzyme]-L-cysteine + N(6)-ubiquitinyl-[acceptor protein]-L-lysine.</text>
        <dbReference type="EC" id="2.3.2.27"/>
    </reaction>
</comment>
<evidence type="ECO:0000256" key="8">
    <source>
        <dbReference type="ARBA" id="ARBA00022833"/>
    </source>
</evidence>
<dbReference type="UniPathway" id="UPA00143"/>
<dbReference type="EMBL" id="ABJB010008979">
    <property type="status" value="NOT_ANNOTATED_CDS"/>
    <property type="molecule type" value="Genomic_DNA"/>
</dbReference>
<dbReference type="EMBL" id="ABJB010296132">
    <property type="status" value="NOT_ANNOTATED_CDS"/>
    <property type="molecule type" value="Genomic_DNA"/>
</dbReference>
<dbReference type="PANTHER" id="PTHR14140:SF45">
    <property type="entry name" value="RING-TYPE E3 UBIQUITIN TRANSFERASE"/>
    <property type="match status" value="1"/>
</dbReference>
<dbReference type="PaxDb" id="6945-B7PB87"/>
<dbReference type="Pfam" id="PF00628">
    <property type="entry name" value="PHD"/>
    <property type="match status" value="1"/>
</dbReference>
<keyword evidence="14" id="KW-1185">Reference proteome</keyword>
<gene>
    <name evidence="12" type="ORF">IscW_ISCW002169</name>
</gene>
<dbReference type="HOGENOM" id="CLU_1152837_0_0_1"/>
<dbReference type="InterPro" id="IPR011011">
    <property type="entry name" value="Znf_FYVE_PHD"/>
</dbReference>
<dbReference type="InterPro" id="IPR019786">
    <property type="entry name" value="Zinc_finger_PHD-type_CS"/>
</dbReference>
<dbReference type="PANTHER" id="PTHR14140">
    <property type="entry name" value="E3 UBIQUITIN-PROTEIN LIGASE UHRF-RELATED"/>
    <property type="match status" value="1"/>
</dbReference>
<dbReference type="SUPFAM" id="SSF88697">
    <property type="entry name" value="PUA domain-like"/>
    <property type="match status" value="1"/>
</dbReference>